<dbReference type="PANTHER" id="PTHR34196">
    <property type="entry name" value="OS02G0697700 PROTEIN"/>
    <property type="match status" value="1"/>
</dbReference>
<dbReference type="PANTHER" id="PTHR34196:SF2">
    <property type="entry name" value="OS02G0697700 PROTEIN"/>
    <property type="match status" value="1"/>
</dbReference>
<dbReference type="EMBL" id="JBHFFA010000007">
    <property type="protein sequence ID" value="KAL2612687.1"/>
    <property type="molecule type" value="Genomic_DNA"/>
</dbReference>
<feature type="region of interest" description="Disordered" evidence="1">
    <location>
        <begin position="69"/>
        <end position="88"/>
    </location>
</feature>
<evidence type="ECO:0000313" key="2">
    <source>
        <dbReference type="EMBL" id="KAL2612687.1"/>
    </source>
</evidence>
<keyword evidence="3" id="KW-1185">Reference proteome</keyword>
<feature type="compositionally biased region" description="Basic and acidic residues" evidence="1">
    <location>
        <begin position="141"/>
        <end position="151"/>
    </location>
</feature>
<feature type="region of interest" description="Disordered" evidence="1">
    <location>
        <begin position="115"/>
        <end position="151"/>
    </location>
</feature>
<evidence type="ECO:0000256" key="1">
    <source>
        <dbReference type="SAM" id="MobiDB-lite"/>
    </source>
</evidence>
<comment type="caution">
    <text evidence="2">The sequence shown here is derived from an EMBL/GenBank/DDBJ whole genome shotgun (WGS) entry which is preliminary data.</text>
</comment>
<evidence type="ECO:0000313" key="3">
    <source>
        <dbReference type="Proteomes" id="UP001605036"/>
    </source>
</evidence>
<proteinExistence type="predicted"/>
<accession>A0ABD1XUV7</accession>
<name>A0ABD1XUV7_9MARC</name>
<gene>
    <name evidence="2" type="ORF">R1flu_024379</name>
</gene>
<sequence>MLIISTVLPRIQGRSTNSKKRMAMVGLFSRISGKTAHRPQQSLEKKEVNDIVKETPVNTNGVEQCEEFSPVEHPSEPPDIDKPVRCPPPEPCIVHDGRIWKERVVIARRRMDMVKEKESSMPGRRRKGFSSERVIVSSHSAPDHLIQKYLD</sequence>
<dbReference type="AlphaFoldDB" id="A0ABD1XUV7"/>
<reference evidence="2 3" key="1">
    <citation type="submission" date="2024-09" db="EMBL/GenBank/DDBJ databases">
        <title>Chromosome-scale assembly of Riccia fluitans.</title>
        <authorList>
            <person name="Paukszto L."/>
            <person name="Sawicki J."/>
            <person name="Karawczyk K."/>
            <person name="Piernik-Szablinska J."/>
            <person name="Szczecinska M."/>
            <person name="Mazdziarz M."/>
        </authorList>
    </citation>
    <scope>NUCLEOTIDE SEQUENCE [LARGE SCALE GENOMIC DNA]</scope>
    <source>
        <strain evidence="2">Rf_01</strain>
        <tissue evidence="2">Aerial parts of the thallus</tissue>
    </source>
</reference>
<protein>
    <submittedName>
        <fullName evidence="2">Uncharacterized protein</fullName>
    </submittedName>
</protein>
<organism evidence="2 3">
    <name type="scientific">Riccia fluitans</name>
    <dbReference type="NCBI Taxonomy" id="41844"/>
    <lineage>
        <taxon>Eukaryota</taxon>
        <taxon>Viridiplantae</taxon>
        <taxon>Streptophyta</taxon>
        <taxon>Embryophyta</taxon>
        <taxon>Marchantiophyta</taxon>
        <taxon>Marchantiopsida</taxon>
        <taxon>Marchantiidae</taxon>
        <taxon>Marchantiales</taxon>
        <taxon>Ricciaceae</taxon>
        <taxon>Riccia</taxon>
    </lineage>
</organism>
<dbReference type="Proteomes" id="UP001605036">
    <property type="component" value="Unassembled WGS sequence"/>
</dbReference>
<feature type="compositionally biased region" description="Basic and acidic residues" evidence="1">
    <location>
        <begin position="73"/>
        <end position="84"/>
    </location>
</feature>